<keyword evidence="1" id="KW-0812">Transmembrane</keyword>
<keyword evidence="3" id="KW-1185">Reference proteome</keyword>
<sequence>MGGKFWAWVAGIAASVVAAAIIANLGINQALGVTIDGPTTGPFGNRVAIRLTGHINGSYDSAYWTDTFGQQMAFNPNGQYFYCPGVGQFTVTLTAVSDGNQAQASHTINCVQVY</sequence>
<gene>
    <name evidence="2" type="ORF">BCF44_105480</name>
</gene>
<dbReference type="RefSeq" id="WP_116175367.1">
    <property type="nucleotide sequence ID" value="NZ_CP144375.1"/>
</dbReference>
<proteinExistence type="predicted"/>
<protein>
    <submittedName>
        <fullName evidence="2">Uncharacterized protein</fullName>
    </submittedName>
</protein>
<accession>A0A3E0HQF9</accession>
<comment type="caution">
    <text evidence="2">The sequence shown here is derived from an EMBL/GenBank/DDBJ whole genome shotgun (WGS) entry which is preliminary data.</text>
</comment>
<dbReference type="AlphaFoldDB" id="A0A3E0HQF9"/>
<evidence type="ECO:0000313" key="2">
    <source>
        <dbReference type="EMBL" id="REH48621.1"/>
    </source>
</evidence>
<keyword evidence="1" id="KW-1133">Transmembrane helix</keyword>
<organism evidence="2 3">
    <name type="scientific">Kutzneria buriramensis</name>
    <dbReference type="NCBI Taxonomy" id="1045776"/>
    <lineage>
        <taxon>Bacteria</taxon>
        <taxon>Bacillati</taxon>
        <taxon>Actinomycetota</taxon>
        <taxon>Actinomycetes</taxon>
        <taxon>Pseudonocardiales</taxon>
        <taxon>Pseudonocardiaceae</taxon>
        <taxon>Kutzneria</taxon>
    </lineage>
</organism>
<dbReference type="EMBL" id="QUNO01000005">
    <property type="protein sequence ID" value="REH48621.1"/>
    <property type="molecule type" value="Genomic_DNA"/>
</dbReference>
<evidence type="ECO:0000313" key="3">
    <source>
        <dbReference type="Proteomes" id="UP000256269"/>
    </source>
</evidence>
<feature type="transmembrane region" description="Helical" evidence="1">
    <location>
        <begin position="6"/>
        <end position="27"/>
    </location>
</feature>
<reference evidence="2 3" key="1">
    <citation type="submission" date="2018-08" db="EMBL/GenBank/DDBJ databases">
        <title>Genomic Encyclopedia of Archaeal and Bacterial Type Strains, Phase II (KMG-II): from individual species to whole genera.</title>
        <authorList>
            <person name="Goeker M."/>
        </authorList>
    </citation>
    <scope>NUCLEOTIDE SEQUENCE [LARGE SCALE GENOMIC DNA]</scope>
    <source>
        <strain evidence="2 3">DSM 45791</strain>
    </source>
</reference>
<evidence type="ECO:0000256" key="1">
    <source>
        <dbReference type="SAM" id="Phobius"/>
    </source>
</evidence>
<keyword evidence="1" id="KW-0472">Membrane</keyword>
<dbReference type="Proteomes" id="UP000256269">
    <property type="component" value="Unassembled WGS sequence"/>
</dbReference>
<name>A0A3E0HQF9_9PSEU</name>